<evidence type="ECO:0000256" key="1">
    <source>
        <dbReference type="SAM" id="MobiDB-lite"/>
    </source>
</evidence>
<dbReference type="PANTHER" id="PTHR37516">
    <property type="entry name" value="SCA1 COMPLEX SCAFFOLD PROTEIN SCAA"/>
    <property type="match status" value="1"/>
</dbReference>
<dbReference type="Proteomes" id="UP001150062">
    <property type="component" value="Unassembled WGS sequence"/>
</dbReference>
<feature type="region of interest" description="Disordered" evidence="1">
    <location>
        <begin position="167"/>
        <end position="255"/>
    </location>
</feature>
<dbReference type="InterPro" id="IPR037474">
    <property type="entry name" value="ScaA"/>
</dbReference>
<dbReference type="SUPFAM" id="SSF48371">
    <property type="entry name" value="ARM repeat"/>
    <property type="match status" value="1"/>
</dbReference>
<feature type="region of interest" description="Disordered" evidence="1">
    <location>
        <begin position="506"/>
        <end position="526"/>
    </location>
</feature>
<evidence type="ECO:0000313" key="2">
    <source>
        <dbReference type="EMBL" id="KAJ6243371.1"/>
    </source>
</evidence>
<organism evidence="2 3">
    <name type="scientific">Anaeramoeba flamelloides</name>
    <dbReference type="NCBI Taxonomy" id="1746091"/>
    <lineage>
        <taxon>Eukaryota</taxon>
        <taxon>Metamonada</taxon>
        <taxon>Anaeramoebidae</taxon>
        <taxon>Anaeramoeba</taxon>
    </lineage>
</organism>
<feature type="region of interest" description="Disordered" evidence="1">
    <location>
        <begin position="1284"/>
        <end position="1340"/>
    </location>
</feature>
<sequence length="1340" mass="155727">MTTKEKEKEKEINTQKYIRKFEILHRKYLGPDLDPKITSQKPLKEPVTSKRPIYLDSKGNLYDINYCKLDQKTLEVDPESWELGLQDESNTNQNEITMETDQDLKLSQEELINKYTPKNPETILPFPQPEQFESFNDFEQAILDWKKITEKGFGFLQIPKPMGRSFSRPYFGGTNSNSTDQKSDGRTSVSSVGSINESFRGSMESRGSRGSIGSRSSITEKIFDKNDSDSSPTTSRKSDPRSQMNFNHKEMPKTMPGTNLLMIENDNWENQLIPVEPDPLFYDSIEEYEIAYLKWGEVVLNTTKKLPPHPSQFAQMYGLKTALEKEKKEQERIGKEKARLFKESIKKKKKTTTVTGTNNHFIWLQRLERELKSSMCVSGIEALDDLMLRTYGKTYRTILGEKEREKQKQKQKKKEKLKKKKDNSNTDLMLQLSFNREQATKLGSVLEKENYGLKGKELFKNLDRKVQNNLDDGIDKLVKIIKQNESYYLSQTKPLIGRFSGRLPKDTVVQSGRKKKKNEGSSRDDIVSTSLSNFSLRRTDLTGPMIAKSMDCPNEIKKKQVSFSLLDYQTNDPIKLKKLKNEKDIVNKLKSEIQKITYNNRLEGFEARCNPKIFLTKVIQEQKKEIYKIVTEAENLSISHIKQIFSNEMLLDTFNDTLNEFFYYENKEVSYLQLFLQLINPDNFHQLLDLYMESSTLLTHSKLASFVCEALQSNSFKGILEKYIQEQNIKCLYIISHSINFFSEVPISIFPYQPEISALIKHILKNDISTIEKNIFVHYYMDIISKSIQKSDSSMAYVSVSNQIQQMLNKIKQSFAKICDENETFLSESIYKGISCRSSKVSAYFTFMLIYLLKIDDKKLLDLLLSPKTGLIQNIRKLSTTKFQHVRFACSQFFQIMKENEVWSNQIFKTSIFDKNIILKDLSPPPKPKRLDEDEKIQPPFIAELIHNFIIGSLNKIKIYKDNDDDDDDDQRKKKKKNNDAFQYMLQPNLFFVLLDHLEKLCNEKFSNQTLELISSIIAKFITIFSKLNRIEYGKVNTVTKNMKASKKSRVVIDLNLVKQIMKIVKNASSNHYLVKSHLLLVISHLIRPHDIFPAFKDDESFYTDLHSITRDSKKPLLVKQAWKLLEESIYYHGGMIDKWKNSKILISFFELLNSKSVYVLIYALQTFYKIFDMADHESRRFEKGKYATRISEKDSLKSMEKDLKLLASIFDEKFVFVKLNMIYQGSGKSESGMVFVNLAKMYNEIINNPICSKIYKKNIKKDEYKEGLAFFDDLITGFPDVPKKKKKKGLKPSYLSKGKIFQTPTKGKVAKKPKTPRRSKKTPKKKSSKKKSKKSKKKK</sequence>
<feature type="compositionally biased region" description="Low complexity" evidence="1">
    <location>
        <begin position="198"/>
        <end position="217"/>
    </location>
</feature>
<feature type="region of interest" description="Disordered" evidence="1">
    <location>
        <begin position="402"/>
        <end position="423"/>
    </location>
</feature>
<protein>
    <submittedName>
        <fullName evidence="2">Sca1 complex scaffold protein scaa</fullName>
    </submittedName>
</protein>
<reference evidence="2" key="1">
    <citation type="submission" date="2022-08" db="EMBL/GenBank/DDBJ databases">
        <title>Novel sulfate-reducing endosymbionts in the free-living metamonad Anaeramoeba.</title>
        <authorList>
            <person name="Jerlstrom-Hultqvist J."/>
            <person name="Cepicka I."/>
            <person name="Gallot-Lavallee L."/>
            <person name="Salas-Leiva D."/>
            <person name="Curtis B.A."/>
            <person name="Zahonova K."/>
            <person name="Pipaliya S."/>
            <person name="Dacks J."/>
            <person name="Roger A.J."/>
        </authorList>
    </citation>
    <scope>NUCLEOTIDE SEQUENCE</scope>
    <source>
        <strain evidence="2">Schooner1</strain>
    </source>
</reference>
<dbReference type="PANTHER" id="PTHR37516:SF1">
    <property type="entry name" value="SCA1 COMPLEX SCAFFOLD PROTEIN SCAA"/>
    <property type="match status" value="1"/>
</dbReference>
<feature type="compositionally biased region" description="Basic residues" evidence="1">
    <location>
        <begin position="1309"/>
        <end position="1340"/>
    </location>
</feature>
<evidence type="ECO:0000313" key="3">
    <source>
        <dbReference type="Proteomes" id="UP001150062"/>
    </source>
</evidence>
<dbReference type="EMBL" id="JAOAOG010000168">
    <property type="protein sequence ID" value="KAJ6243371.1"/>
    <property type="molecule type" value="Genomic_DNA"/>
</dbReference>
<proteinExistence type="predicted"/>
<feature type="compositionally biased region" description="Basic residues" evidence="1">
    <location>
        <begin position="409"/>
        <end position="421"/>
    </location>
</feature>
<comment type="caution">
    <text evidence="2">The sequence shown here is derived from an EMBL/GenBank/DDBJ whole genome shotgun (WGS) entry which is preliminary data.</text>
</comment>
<name>A0ABQ8YFM9_9EUKA</name>
<dbReference type="InterPro" id="IPR016024">
    <property type="entry name" value="ARM-type_fold"/>
</dbReference>
<gene>
    <name evidence="2" type="ORF">M0813_21808</name>
</gene>
<feature type="compositionally biased region" description="Polar residues" evidence="1">
    <location>
        <begin position="229"/>
        <end position="246"/>
    </location>
</feature>
<keyword evidence="3" id="KW-1185">Reference proteome</keyword>
<accession>A0ABQ8YFM9</accession>
<feature type="compositionally biased region" description="Polar residues" evidence="1">
    <location>
        <begin position="173"/>
        <end position="197"/>
    </location>
</feature>